<name>A0A2U1A6X9_9BURK</name>
<organism evidence="2 3">
    <name type="scientific">Paraburkholderia silvatlantica</name>
    <dbReference type="NCBI Taxonomy" id="321895"/>
    <lineage>
        <taxon>Bacteria</taxon>
        <taxon>Pseudomonadati</taxon>
        <taxon>Pseudomonadota</taxon>
        <taxon>Betaproteobacteria</taxon>
        <taxon>Burkholderiales</taxon>
        <taxon>Burkholderiaceae</taxon>
        <taxon>Paraburkholderia</taxon>
    </lineage>
</organism>
<dbReference type="EMBL" id="JACHVZ010000019">
    <property type="protein sequence ID" value="MBB2931512.1"/>
    <property type="molecule type" value="Genomic_DNA"/>
</dbReference>
<protein>
    <submittedName>
        <fullName evidence="1">Alkanesulfonate monooxygenase SsuD/methylene tetrahydromethanopterin reductase-like flavin-dependent oxidoreductase (Luciferase family)</fullName>
    </submittedName>
</protein>
<dbReference type="Proteomes" id="UP000533533">
    <property type="component" value="Unassembled WGS sequence"/>
</dbReference>
<dbReference type="AlphaFoldDB" id="A0A2U1A6X9"/>
<comment type="caution">
    <text evidence="2">The sequence shown here is derived from an EMBL/GenBank/DDBJ whole genome shotgun (WGS) entry which is preliminary data.</text>
</comment>
<dbReference type="Proteomes" id="UP000247772">
    <property type="component" value="Unassembled WGS sequence"/>
</dbReference>
<evidence type="ECO:0000313" key="2">
    <source>
        <dbReference type="EMBL" id="PYE20598.1"/>
    </source>
</evidence>
<reference evidence="2 3" key="1">
    <citation type="submission" date="2018-06" db="EMBL/GenBank/DDBJ databases">
        <title>Genomic Encyclopedia of Type Strains, Phase IV (KMG-V): Genome sequencing to study the core and pangenomes of soil and plant-associated prokaryotes.</title>
        <authorList>
            <person name="Whitman W."/>
        </authorList>
    </citation>
    <scope>NUCLEOTIDE SEQUENCE [LARGE SCALE GENOMIC DNA]</scope>
    <source>
        <strain evidence="2 3">SRCL-318</strain>
        <strain evidence="1 4">SRMrh-85</strain>
    </source>
</reference>
<dbReference type="EMBL" id="QJSQ01000016">
    <property type="protein sequence ID" value="PYE20598.1"/>
    <property type="molecule type" value="Genomic_DNA"/>
</dbReference>
<sequence length="65" mass="7167">MRNPWLGAGLTTIIGATEAEARRPHGARVDPVTRVRGGGHRLIVWIPEQVADDIEHWFKGEAANL</sequence>
<keyword evidence="4" id="KW-1185">Reference proteome</keyword>
<dbReference type="RefSeq" id="WP_110386269.1">
    <property type="nucleotide sequence ID" value="NZ_JACHVZ010000019.1"/>
</dbReference>
<gene>
    <name evidence="2" type="ORF">C7410_116136</name>
    <name evidence="1" type="ORF">FHX59_005983</name>
</gene>
<evidence type="ECO:0000313" key="1">
    <source>
        <dbReference type="EMBL" id="MBB2931512.1"/>
    </source>
</evidence>
<evidence type="ECO:0000313" key="3">
    <source>
        <dbReference type="Proteomes" id="UP000247772"/>
    </source>
</evidence>
<proteinExistence type="predicted"/>
<evidence type="ECO:0000313" key="4">
    <source>
        <dbReference type="Proteomes" id="UP000533533"/>
    </source>
</evidence>
<accession>A0A2U1A6X9</accession>